<dbReference type="InterPro" id="IPR036388">
    <property type="entry name" value="WH-like_DNA-bd_sf"/>
</dbReference>
<dbReference type="Gene3D" id="1.10.10.10">
    <property type="entry name" value="Winged helix-like DNA-binding domain superfamily/Winged helix DNA-binding domain"/>
    <property type="match status" value="1"/>
</dbReference>
<feature type="domain" description="Sugar-binding" evidence="5">
    <location>
        <begin position="64"/>
        <end position="313"/>
    </location>
</feature>
<dbReference type="KEGG" id="dde:Dde_0407"/>
<proteinExistence type="inferred from homology"/>
<evidence type="ECO:0000313" key="6">
    <source>
        <dbReference type="EMBL" id="ABB37208.1"/>
    </source>
</evidence>
<dbReference type="Proteomes" id="UP000002710">
    <property type="component" value="Chromosome"/>
</dbReference>
<evidence type="ECO:0000313" key="7">
    <source>
        <dbReference type="Proteomes" id="UP000002710"/>
    </source>
</evidence>
<keyword evidence="2" id="KW-0805">Transcription regulation</keyword>
<dbReference type="GO" id="GO:0030246">
    <property type="term" value="F:carbohydrate binding"/>
    <property type="evidence" value="ECO:0007669"/>
    <property type="project" value="InterPro"/>
</dbReference>
<dbReference type="STRING" id="207559.Dde_0407"/>
<dbReference type="RefSeq" id="WP_011366541.1">
    <property type="nucleotide sequence ID" value="NC_007519.1"/>
</dbReference>
<dbReference type="Pfam" id="PF04198">
    <property type="entry name" value="Sugar-bind"/>
    <property type="match status" value="1"/>
</dbReference>
<reference evidence="6 7" key="1">
    <citation type="journal article" date="2011" name="J. Bacteriol.">
        <title>Complete genome sequence and updated annotation of Desulfovibrio alaskensis G20.</title>
        <authorList>
            <person name="Hauser L.J."/>
            <person name="Land M.L."/>
            <person name="Brown S.D."/>
            <person name="Larimer F."/>
            <person name="Keller K.L."/>
            <person name="Rapp-Giles B.J."/>
            <person name="Price M.N."/>
            <person name="Lin M."/>
            <person name="Bruce D.C."/>
            <person name="Detter J.C."/>
            <person name="Tapia R."/>
            <person name="Han C.S."/>
            <person name="Goodwin L.A."/>
            <person name="Cheng J.F."/>
            <person name="Pitluck S."/>
            <person name="Copeland A."/>
            <person name="Lucas S."/>
            <person name="Nolan M."/>
            <person name="Lapidus A.L."/>
            <person name="Palumbo A.V."/>
            <person name="Wall J.D."/>
        </authorList>
    </citation>
    <scope>NUCLEOTIDE SEQUENCE [LARGE SCALE GENOMIC DNA]</scope>
    <source>
        <strain evidence="7">ATCC BAA 1058 / DSM 17464 / G20</strain>
    </source>
</reference>
<organism evidence="6 7">
    <name type="scientific">Oleidesulfovibrio alaskensis (strain ATCC BAA-1058 / DSM 17464 / G20)</name>
    <name type="common">Desulfovibrio alaskensis</name>
    <dbReference type="NCBI Taxonomy" id="207559"/>
    <lineage>
        <taxon>Bacteria</taxon>
        <taxon>Pseudomonadati</taxon>
        <taxon>Thermodesulfobacteriota</taxon>
        <taxon>Desulfovibrionia</taxon>
        <taxon>Desulfovibrionales</taxon>
        <taxon>Desulfovibrionaceae</taxon>
        <taxon>Oleidesulfovibrio</taxon>
    </lineage>
</organism>
<dbReference type="InterPro" id="IPR051054">
    <property type="entry name" value="SorC_transcr_regulators"/>
</dbReference>
<dbReference type="eggNOG" id="COG2390">
    <property type="taxonomic scope" value="Bacteria"/>
</dbReference>
<dbReference type="Gene3D" id="3.40.50.1360">
    <property type="match status" value="1"/>
</dbReference>
<evidence type="ECO:0000256" key="2">
    <source>
        <dbReference type="ARBA" id="ARBA00023015"/>
    </source>
</evidence>
<dbReference type="InterPro" id="IPR007324">
    <property type="entry name" value="Sugar-bd_dom_put"/>
</dbReference>
<keyword evidence="7" id="KW-1185">Reference proteome</keyword>
<keyword evidence="4" id="KW-0804">Transcription</keyword>
<name>Q316D8_OLEA2</name>
<accession>Q316D8</accession>
<keyword evidence="3" id="KW-0238">DNA-binding</keyword>
<dbReference type="InterPro" id="IPR037171">
    <property type="entry name" value="NagB/RpiA_transferase-like"/>
</dbReference>
<sequence length="321" mass="34205">MSGYSHEERELLSRIAWAYHVNGMTQAEVADWLGVSRARVVRLLQVCRDEGFVQIIVNTDRAVCNELERQLEAAFGLRRAIVIPAPANPRQLNHNLGQAAAHYLSGALRDGNSLGLGWGTTVAAAASSVPVEPAQGLTVVSMYGGLPYSIVVNPYEIVTTFSRRLKASQTYYIAAPMFAPSPESCRLLKSQELFRSVYARAIQVDIALIGLGELAVNATNIVLGAITREDFRSLVDAGAVGEVFGAFVDAAGQPVDHPKNHCFMGPTLEEVRSIPLRIAAAGGPSKTAILRAALVGGFADVLVTDETTAGTLLMAETGGES</sequence>
<evidence type="ECO:0000259" key="5">
    <source>
        <dbReference type="Pfam" id="PF04198"/>
    </source>
</evidence>
<protein>
    <submittedName>
        <fullName evidence="6">Transcriptional regulator, DeoR family</fullName>
    </submittedName>
</protein>
<evidence type="ECO:0000256" key="3">
    <source>
        <dbReference type="ARBA" id="ARBA00023125"/>
    </source>
</evidence>
<evidence type="ECO:0000256" key="1">
    <source>
        <dbReference type="ARBA" id="ARBA00010466"/>
    </source>
</evidence>
<evidence type="ECO:0000256" key="4">
    <source>
        <dbReference type="ARBA" id="ARBA00023163"/>
    </source>
</evidence>
<gene>
    <name evidence="6" type="ordered locus">Dde_0407</name>
</gene>
<dbReference type="EMBL" id="CP000112">
    <property type="protein sequence ID" value="ABB37208.1"/>
    <property type="molecule type" value="Genomic_DNA"/>
</dbReference>
<dbReference type="AlphaFoldDB" id="Q316D8"/>
<dbReference type="SUPFAM" id="SSF100950">
    <property type="entry name" value="NagB/RpiA/CoA transferase-like"/>
    <property type="match status" value="1"/>
</dbReference>
<dbReference type="PANTHER" id="PTHR34294:SF1">
    <property type="entry name" value="TRANSCRIPTIONAL REGULATOR LSRR"/>
    <property type="match status" value="1"/>
</dbReference>
<dbReference type="GO" id="GO:0003677">
    <property type="term" value="F:DNA binding"/>
    <property type="evidence" value="ECO:0007669"/>
    <property type="project" value="UniProtKB-KW"/>
</dbReference>
<comment type="similarity">
    <text evidence="1">Belongs to the SorC transcriptional regulatory family.</text>
</comment>
<dbReference type="HOGENOM" id="CLU_054506_0_1_7"/>
<dbReference type="PANTHER" id="PTHR34294">
    <property type="entry name" value="TRANSCRIPTIONAL REGULATOR-RELATED"/>
    <property type="match status" value="1"/>
</dbReference>